<evidence type="ECO:0000313" key="2">
    <source>
        <dbReference type="EMBL" id="PXW57879.1"/>
    </source>
</evidence>
<dbReference type="PANTHER" id="PTHR42760">
    <property type="entry name" value="SHORT-CHAIN DEHYDROGENASES/REDUCTASES FAMILY MEMBER"/>
    <property type="match status" value="1"/>
</dbReference>
<dbReference type="InterPro" id="IPR020904">
    <property type="entry name" value="Sc_DH/Rdtase_CS"/>
</dbReference>
<proteinExistence type="inferred from homology"/>
<dbReference type="PRINTS" id="PR00080">
    <property type="entry name" value="SDRFAMILY"/>
</dbReference>
<protein>
    <submittedName>
        <fullName evidence="2">NAD(P)-dependent dehydrogenase (Short-subunit alcohol dehydrogenase family)</fullName>
    </submittedName>
</protein>
<comment type="caution">
    <text evidence="2">The sequence shown here is derived from an EMBL/GenBank/DDBJ whole genome shotgun (WGS) entry which is preliminary data.</text>
</comment>
<organism evidence="2 3">
    <name type="scientific">Chelatococcus asaccharovorans</name>
    <dbReference type="NCBI Taxonomy" id="28210"/>
    <lineage>
        <taxon>Bacteria</taxon>
        <taxon>Pseudomonadati</taxon>
        <taxon>Pseudomonadota</taxon>
        <taxon>Alphaproteobacteria</taxon>
        <taxon>Hyphomicrobiales</taxon>
        <taxon>Chelatococcaceae</taxon>
        <taxon>Chelatococcus</taxon>
    </lineage>
</organism>
<sequence>MREGWIVVTGGNRGIGAAIARDLEGRGARVASISRSGGASAGRDLTCDVLDEAALAAHFAELAAEAPIVGLVNNAGRHQSQPSTTLSLGDFQSLMELNAGSVLLASRLVHPHLLRAGGGLIVNIGSFFDKLGTGENVAYSAAKAAVGAMTRCLAVEWAHDGIRLLNVAPGYIETDLNRDFLASERTRAWLARRIPVGRVGQAEEVGRLVGAVFDADVAFFTGATLYVDGGQGMNH</sequence>
<accession>A0A2V3U4N0</accession>
<dbReference type="GO" id="GO:0030497">
    <property type="term" value="P:fatty acid elongation"/>
    <property type="evidence" value="ECO:0007669"/>
    <property type="project" value="TreeGrafter"/>
</dbReference>
<dbReference type="SUPFAM" id="SSF51735">
    <property type="entry name" value="NAD(P)-binding Rossmann-fold domains"/>
    <property type="match status" value="1"/>
</dbReference>
<reference evidence="2 3" key="1">
    <citation type="submission" date="2018-05" db="EMBL/GenBank/DDBJ databases">
        <title>Genomic Encyclopedia of Type Strains, Phase IV (KMG-IV): sequencing the most valuable type-strain genomes for metagenomic binning, comparative biology and taxonomic classification.</title>
        <authorList>
            <person name="Goeker M."/>
        </authorList>
    </citation>
    <scope>NUCLEOTIDE SEQUENCE [LARGE SCALE GENOMIC DNA]</scope>
    <source>
        <strain evidence="2 3">DSM 6462</strain>
    </source>
</reference>
<evidence type="ECO:0000256" key="1">
    <source>
        <dbReference type="ARBA" id="ARBA00006484"/>
    </source>
</evidence>
<dbReference type="InterPro" id="IPR002347">
    <property type="entry name" value="SDR_fam"/>
</dbReference>
<dbReference type="PANTHER" id="PTHR42760:SF40">
    <property type="entry name" value="3-OXOACYL-[ACYL-CARRIER-PROTEIN] REDUCTASE, CHLOROPLASTIC"/>
    <property type="match status" value="1"/>
</dbReference>
<dbReference type="Pfam" id="PF13561">
    <property type="entry name" value="adh_short_C2"/>
    <property type="match status" value="1"/>
</dbReference>
<dbReference type="GO" id="GO:0016616">
    <property type="term" value="F:oxidoreductase activity, acting on the CH-OH group of donors, NAD or NADP as acceptor"/>
    <property type="evidence" value="ECO:0007669"/>
    <property type="project" value="TreeGrafter"/>
</dbReference>
<dbReference type="Proteomes" id="UP000248021">
    <property type="component" value="Unassembled WGS sequence"/>
</dbReference>
<gene>
    <name evidence="2" type="ORF">C7450_10651</name>
</gene>
<dbReference type="PROSITE" id="PS00061">
    <property type="entry name" value="ADH_SHORT"/>
    <property type="match status" value="1"/>
</dbReference>
<evidence type="ECO:0000313" key="3">
    <source>
        <dbReference type="Proteomes" id="UP000248021"/>
    </source>
</evidence>
<dbReference type="AlphaFoldDB" id="A0A2V3U4N0"/>
<dbReference type="CDD" id="cd05233">
    <property type="entry name" value="SDR_c"/>
    <property type="match status" value="1"/>
</dbReference>
<dbReference type="PRINTS" id="PR00081">
    <property type="entry name" value="GDHRDH"/>
</dbReference>
<name>A0A2V3U4N0_9HYPH</name>
<dbReference type="InterPro" id="IPR036291">
    <property type="entry name" value="NAD(P)-bd_dom_sf"/>
</dbReference>
<dbReference type="RefSeq" id="WP_110375214.1">
    <property type="nucleotide sequence ID" value="NZ_JAHBRY010000001.1"/>
</dbReference>
<dbReference type="EMBL" id="QJJK01000006">
    <property type="protein sequence ID" value="PXW57879.1"/>
    <property type="molecule type" value="Genomic_DNA"/>
</dbReference>
<dbReference type="Gene3D" id="3.40.50.720">
    <property type="entry name" value="NAD(P)-binding Rossmann-like Domain"/>
    <property type="match status" value="1"/>
</dbReference>
<dbReference type="OrthoDB" id="9792355at2"/>
<comment type="similarity">
    <text evidence="1">Belongs to the short-chain dehydrogenases/reductases (SDR) family.</text>
</comment>
<keyword evidence="3" id="KW-1185">Reference proteome</keyword>